<evidence type="ECO:0000313" key="2">
    <source>
        <dbReference type="EMBL" id="MDX8148403.1"/>
    </source>
</evidence>
<protein>
    <submittedName>
        <fullName evidence="2">Helix-turn-helix domain-containing protein</fullName>
    </submittedName>
</protein>
<evidence type="ECO:0000313" key="3">
    <source>
        <dbReference type="Proteomes" id="UP001285352"/>
    </source>
</evidence>
<gene>
    <name evidence="2" type="ORF">SK854_40250</name>
</gene>
<dbReference type="EMBL" id="JAXAVU010000016">
    <property type="protein sequence ID" value="MDX8148403.1"/>
    <property type="molecule type" value="Genomic_DNA"/>
</dbReference>
<name>A0ABU4V9F1_9PSEU</name>
<keyword evidence="3" id="KW-1185">Reference proteome</keyword>
<accession>A0ABU4V9F1</accession>
<dbReference type="Proteomes" id="UP001285352">
    <property type="component" value="Unassembled WGS sequence"/>
</dbReference>
<reference evidence="2 3" key="1">
    <citation type="submission" date="2023-11" db="EMBL/GenBank/DDBJ databases">
        <title>Lentzea sokolovensis, sp. nov., Lentzea kristufkii, sp. nov., and Lentzea miocenensis, sp. nov., rare actinobacteria from Sokolov Coal Basin, Miocene lacustrine sediment, Czech Republic.</title>
        <authorList>
            <person name="Lara A."/>
            <person name="Kotroba L."/>
            <person name="Nouioui I."/>
            <person name="Neumann-Schaal M."/>
            <person name="Mast Y."/>
            <person name="Chronakova A."/>
        </authorList>
    </citation>
    <scope>NUCLEOTIDE SEQUENCE [LARGE SCALE GENOMIC DNA]</scope>
    <source>
        <strain evidence="2 3">BCCO 10_0061</strain>
    </source>
</reference>
<reference evidence="2 3" key="2">
    <citation type="submission" date="2023-11" db="EMBL/GenBank/DDBJ databases">
        <authorList>
            <person name="Lara A.C."/>
            <person name="Chronakova A."/>
        </authorList>
    </citation>
    <scope>NUCLEOTIDE SEQUENCE [LARGE SCALE GENOMIC DNA]</scope>
    <source>
        <strain evidence="2 3">BCCO 10_0061</strain>
    </source>
</reference>
<proteinExistence type="predicted"/>
<organism evidence="2 3">
    <name type="scientific">Lentzea sokolovensis</name>
    <dbReference type="NCBI Taxonomy" id="3095429"/>
    <lineage>
        <taxon>Bacteria</taxon>
        <taxon>Bacillati</taxon>
        <taxon>Actinomycetota</taxon>
        <taxon>Actinomycetes</taxon>
        <taxon>Pseudonocardiales</taxon>
        <taxon>Pseudonocardiaceae</taxon>
        <taxon>Lentzea</taxon>
    </lineage>
</organism>
<dbReference type="RefSeq" id="WP_319980400.1">
    <property type="nucleotide sequence ID" value="NZ_JAXAVU010000016.1"/>
</dbReference>
<feature type="region of interest" description="Disordered" evidence="1">
    <location>
        <begin position="1"/>
        <end position="22"/>
    </location>
</feature>
<sequence length="190" mass="19915">MPSKNRTKTTTKIERDSDVAAPETAADKLRAALVAAPGSTAVDLAASIGINKSTAGKILARWEANGTAIRTARGVVDGRRAGDLWSAVATDVVEPEVVAEPELAEAVVPAREPFDPLPEGRLKSGALRALTEDYLRMHPGEEFGPTHIGRALGRSQGAVNNALEKLTSAGTVVKTQEAPKRFAIAPTATE</sequence>
<comment type="caution">
    <text evidence="2">The sequence shown here is derived from an EMBL/GenBank/DDBJ whole genome shotgun (WGS) entry which is preliminary data.</text>
</comment>
<evidence type="ECO:0000256" key="1">
    <source>
        <dbReference type="SAM" id="MobiDB-lite"/>
    </source>
</evidence>